<dbReference type="KEGG" id="ddu:GF1_28630"/>
<dbReference type="PANTHER" id="PTHR43667:SF1">
    <property type="entry name" value="CYCLOPROPANE-FATTY-ACYL-PHOSPHOLIPID SYNTHASE"/>
    <property type="match status" value="1"/>
</dbReference>
<evidence type="ECO:0000256" key="4">
    <source>
        <dbReference type="ARBA" id="ARBA00022691"/>
    </source>
</evidence>
<dbReference type="GO" id="GO:0006629">
    <property type="term" value="P:lipid metabolic process"/>
    <property type="evidence" value="ECO:0007669"/>
    <property type="project" value="UniProtKB-KW"/>
</dbReference>
<dbReference type="Pfam" id="PF02353">
    <property type="entry name" value="CMAS"/>
    <property type="match status" value="1"/>
</dbReference>
<evidence type="ECO:0000256" key="2">
    <source>
        <dbReference type="ARBA" id="ARBA00022603"/>
    </source>
</evidence>
<evidence type="ECO:0000256" key="3">
    <source>
        <dbReference type="ARBA" id="ARBA00022679"/>
    </source>
</evidence>
<dbReference type="Gene3D" id="3.40.50.150">
    <property type="entry name" value="Vaccinia Virus protein VP39"/>
    <property type="match status" value="1"/>
</dbReference>
<dbReference type="InterPro" id="IPR029063">
    <property type="entry name" value="SAM-dependent_MTases_sf"/>
</dbReference>
<evidence type="ECO:0008006" key="9">
    <source>
        <dbReference type="Google" id="ProtNLM"/>
    </source>
</evidence>
<protein>
    <recommendedName>
        <fullName evidence="9">Cyclopropane-fatty-acyl-phospholipid synthase</fullName>
    </recommendedName>
</protein>
<evidence type="ECO:0000256" key="5">
    <source>
        <dbReference type="ARBA" id="ARBA00023098"/>
    </source>
</evidence>
<dbReference type="GO" id="GO:0032259">
    <property type="term" value="P:methylation"/>
    <property type="evidence" value="ECO:0007669"/>
    <property type="project" value="UniProtKB-KW"/>
</dbReference>
<keyword evidence="5" id="KW-0443">Lipid metabolism</keyword>
<dbReference type="PANTHER" id="PTHR43667">
    <property type="entry name" value="CYCLOPROPANE-FATTY-ACYL-PHOSPHOLIPID SYNTHASE"/>
    <property type="match status" value="1"/>
</dbReference>
<dbReference type="Proteomes" id="UP001063350">
    <property type="component" value="Chromosome"/>
</dbReference>
<keyword evidence="4" id="KW-0949">S-adenosyl-L-methionine</keyword>
<dbReference type="EMBL" id="AP024233">
    <property type="protein sequence ID" value="BCO10487.1"/>
    <property type="molecule type" value="Genomic_DNA"/>
</dbReference>
<reference evidence="7" key="1">
    <citation type="submission" date="2020-12" db="EMBL/GenBank/DDBJ databases">
        <title>Desulfobium dissulfuricans gen. nov., sp. nov., a novel mesophilic, sulfate-reducing bacterium isolated from a deep-sea hydrothermal vent.</title>
        <authorList>
            <person name="Hashimoto Y."/>
            <person name="Tame A."/>
            <person name="Sawayama S."/>
            <person name="Miyazaki J."/>
            <person name="Takai K."/>
            <person name="Nakagawa S."/>
        </authorList>
    </citation>
    <scope>NUCLEOTIDE SEQUENCE</scope>
    <source>
        <strain evidence="7">GF1</strain>
    </source>
</reference>
<proteinExistence type="inferred from homology"/>
<evidence type="ECO:0000313" key="7">
    <source>
        <dbReference type="EMBL" id="BCO10487.1"/>
    </source>
</evidence>
<comment type="similarity">
    <text evidence="1">Belongs to the CFA/CMAS family.</text>
</comment>
<feature type="transmembrane region" description="Helical" evidence="6">
    <location>
        <begin position="48"/>
        <end position="70"/>
    </location>
</feature>
<keyword evidence="6" id="KW-0812">Transmembrane</keyword>
<evidence type="ECO:0000256" key="1">
    <source>
        <dbReference type="ARBA" id="ARBA00010815"/>
    </source>
</evidence>
<dbReference type="GO" id="GO:0008168">
    <property type="term" value="F:methyltransferase activity"/>
    <property type="evidence" value="ECO:0007669"/>
    <property type="project" value="UniProtKB-KW"/>
</dbReference>
<evidence type="ECO:0000256" key="6">
    <source>
        <dbReference type="SAM" id="Phobius"/>
    </source>
</evidence>
<keyword evidence="8" id="KW-1185">Reference proteome</keyword>
<gene>
    <name evidence="7" type="ORF">GF1_28630</name>
</gene>
<accession>A0A915U480</accession>
<keyword evidence="6" id="KW-0472">Membrane</keyword>
<evidence type="ECO:0000313" key="8">
    <source>
        <dbReference type="Proteomes" id="UP001063350"/>
    </source>
</evidence>
<dbReference type="AlphaFoldDB" id="A0A915U480"/>
<dbReference type="InterPro" id="IPR050723">
    <property type="entry name" value="CFA/CMAS"/>
</dbReference>
<keyword evidence="2" id="KW-0489">Methyltransferase</keyword>
<organism evidence="7 8">
    <name type="scientific">Desulfolithobacter dissulfuricans</name>
    <dbReference type="NCBI Taxonomy" id="2795293"/>
    <lineage>
        <taxon>Bacteria</taxon>
        <taxon>Pseudomonadati</taxon>
        <taxon>Thermodesulfobacteriota</taxon>
        <taxon>Desulfobulbia</taxon>
        <taxon>Desulfobulbales</taxon>
        <taxon>Desulfobulbaceae</taxon>
        <taxon>Desulfolithobacter</taxon>
    </lineage>
</organism>
<keyword evidence="3" id="KW-0808">Transferase</keyword>
<name>A0A915U480_9BACT</name>
<keyword evidence="6" id="KW-1133">Transmembrane helix</keyword>
<sequence length="95" mass="10980">MEACGFEIHDVESWREHYGLTTRMWCQRLEKNRERAVALVGEERYRMWLAYLAGVSFAFYSGSLGIFQTVATKRGGLNRSGMPPTRADLYLPDEE</sequence>
<dbReference type="SUPFAM" id="SSF53335">
    <property type="entry name" value="S-adenosyl-L-methionine-dependent methyltransferases"/>
    <property type="match status" value="1"/>
</dbReference>